<dbReference type="AlphaFoldDB" id="A0A3B0CIK1"/>
<evidence type="ECO:0000313" key="5">
    <source>
        <dbReference type="Proteomes" id="UP000282311"/>
    </source>
</evidence>
<dbReference type="InterPro" id="IPR016518">
    <property type="entry name" value="Alpha-L-fucosidase"/>
</dbReference>
<dbReference type="Pfam" id="PF22124">
    <property type="entry name" value="Glyco_hydro_95_cat"/>
    <property type="match status" value="1"/>
</dbReference>
<accession>A0A3B0CIK1</accession>
<dbReference type="PANTHER" id="PTHR31084:SF19">
    <property type="entry name" value="GLYCOSYL HYDROLASE FAMILY 95 N-TERMINAL DOMAIN-CONTAINING PROTEIN"/>
    <property type="match status" value="1"/>
</dbReference>
<dbReference type="InterPro" id="IPR049053">
    <property type="entry name" value="AFCA-like_C"/>
</dbReference>
<evidence type="ECO:0000259" key="1">
    <source>
        <dbReference type="Pfam" id="PF14498"/>
    </source>
</evidence>
<dbReference type="Pfam" id="PF21307">
    <property type="entry name" value="Glyco_hydro_95_C"/>
    <property type="match status" value="1"/>
</dbReference>
<dbReference type="OrthoDB" id="9802600at2"/>
<feature type="domain" description="Glycosyl hydrolase family 95 N-terminal" evidence="1">
    <location>
        <begin position="6"/>
        <end position="51"/>
    </location>
</feature>
<keyword evidence="5" id="KW-1185">Reference proteome</keyword>
<evidence type="ECO:0000259" key="2">
    <source>
        <dbReference type="Pfam" id="PF21307"/>
    </source>
</evidence>
<organism evidence="4 5">
    <name type="scientific">Paenibacillus ginsengarvi</name>
    <dbReference type="NCBI Taxonomy" id="400777"/>
    <lineage>
        <taxon>Bacteria</taxon>
        <taxon>Bacillati</taxon>
        <taxon>Bacillota</taxon>
        <taxon>Bacilli</taxon>
        <taxon>Bacillales</taxon>
        <taxon>Paenibacillaceae</taxon>
        <taxon>Paenibacillus</taxon>
    </lineage>
</organism>
<dbReference type="PIRSF" id="PIRSF007663">
    <property type="entry name" value="UCP007663"/>
    <property type="match status" value="1"/>
</dbReference>
<dbReference type="InterPro" id="IPR012341">
    <property type="entry name" value="6hp_glycosidase-like_sf"/>
</dbReference>
<name>A0A3B0CIK1_9BACL</name>
<dbReference type="InterPro" id="IPR054363">
    <property type="entry name" value="GH95_cat"/>
</dbReference>
<sequence>MKELLLNYKTSAEDSTNGWQNESLPIGNGYFGANIFGIVQRERIQITENSLQNPGNLGGLNNFLEIYLEFDHQDTSGYERGLSLNNAIAYCCYDCDGVHYEREYFASYPDKIIAVRLTASKVGALSFVLCPDIPYLKNYAMEPGDDGGKTGEVTSVGDTIQIKGKMLYYPIRFEGQIKVITETGNIEAENGTIRVTGADSAILIFTAGTNYNLDSGIFLETDPKKKLSDIDPHLKVSKTISDVSGMDYALLKERHITDYSNLFGRVSLEIDGEHPGLPTDELLQKYRDGAAIPYLEVLFFQYGRYLLIASSRDGGLPSNLQGIWNCHDQSPWGSGYWHNINVQMNYWPVFNTNLQELFKPYQDFNEAFRPCAELMASKYIETYNPENRSEEQGGCGWTIGTSSYPYKISAPGGHSGPGTGGLTTKLFWDYYDFTRDETILRNVTYPALHSMSRFLTRTVKNYEGKYLASFSASPEQIINGKWRSNPQYYHTVGCAFDQQMLYENGADLLKAAKLLGEKDHTVDVQSEQIDNYTPVEIGWSGQIKEYSEENLYGEIGEYKHRHISHLVALFPGTQINSDTPAWLDAAKFALNERGDDSTGWGVAHRLNAWARTGEGDRAYTLLRILLEKKTMMNMWSFLWSRKPVFQIDANFGGAAGVAEMLLQSHETYIAILPAIPREWGSGSYSGLVARGNFEVSAEWKDGCLVRIEILSRSGGPCKLKCKNISTAVLMDESDGILHFATETFDKISFETEVGMNYILTGIKPYETAEAPDRLQADKKTLLLSWCGSPELLYNVYRAVDNQPGYDIIATGLSGTSYIDKDFDFSPYDHVTYKVPASFKDGTGESVGVLVSLNHASELYLDRYRYRITQINL</sequence>
<keyword evidence="4" id="KW-0378">Hydrolase</keyword>
<dbReference type="Gene3D" id="1.50.10.10">
    <property type="match status" value="1"/>
</dbReference>
<evidence type="ECO:0000313" key="4">
    <source>
        <dbReference type="EMBL" id="RKN84538.1"/>
    </source>
</evidence>
<dbReference type="Pfam" id="PF14498">
    <property type="entry name" value="Glyco_hyd_65N_2"/>
    <property type="match status" value="2"/>
</dbReference>
<evidence type="ECO:0000259" key="3">
    <source>
        <dbReference type="Pfam" id="PF22124"/>
    </source>
</evidence>
<dbReference type="RefSeq" id="WP_120747794.1">
    <property type="nucleotide sequence ID" value="NZ_RBAH01000008.1"/>
</dbReference>
<dbReference type="Proteomes" id="UP000282311">
    <property type="component" value="Unassembled WGS sequence"/>
</dbReference>
<feature type="domain" description="Glycosyl hydrolase family 95 catalytic" evidence="3">
    <location>
        <begin position="248"/>
        <end position="661"/>
    </location>
</feature>
<dbReference type="GO" id="GO:0004560">
    <property type="term" value="F:alpha-L-fucosidase activity"/>
    <property type="evidence" value="ECO:0007669"/>
    <property type="project" value="InterPro"/>
</dbReference>
<gene>
    <name evidence="4" type="ORF">D7M11_13755</name>
</gene>
<feature type="domain" description="Glycosyl hydrolase family 95 N-terminal" evidence="1">
    <location>
        <begin position="67"/>
        <end position="212"/>
    </location>
</feature>
<comment type="caution">
    <text evidence="4">The sequence shown here is derived from an EMBL/GenBank/DDBJ whole genome shotgun (WGS) entry which is preliminary data.</text>
</comment>
<protein>
    <submittedName>
        <fullName evidence="4">Glycoside hydrolase family 95 protein</fullName>
    </submittedName>
</protein>
<dbReference type="Gene3D" id="2.70.98.50">
    <property type="entry name" value="putative glycoside hydrolase family protein from bacillus halodurans"/>
    <property type="match status" value="1"/>
</dbReference>
<dbReference type="InterPro" id="IPR008928">
    <property type="entry name" value="6-hairpin_glycosidase_sf"/>
</dbReference>
<feature type="domain" description="Alpha fucosidase A-like C-terminal" evidence="2">
    <location>
        <begin position="663"/>
        <end position="759"/>
    </location>
</feature>
<dbReference type="SUPFAM" id="SSF48208">
    <property type="entry name" value="Six-hairpin glycosidases"/>
    <property type="match status" value="1"/>
</dbReference>
<proteinExistence type="predicted"/>
<dbReference type="GO" id="GO:0005975">
    <property type="term" value="P:carbohydrate metabolic process"/>
    <property type="evidence" value="ECO:0007669"/>
    <property type="project" value="InterPro"/>
</dbReference>
<dbReference type="PANTHER" id="PTHR31084">
    <property type="entry name" value="ALPHA-L-FUCOSIDASE 2"/>
    <property type="match status" value="1"/>
</dbReference>
<reference evidence="4 5" key="1">
    <citation type="journal article" date="2007" name="Int. J. Syst. Evol. Microbiol.">
        <title>Paenibacillus ginsengarvi sp. nov., isolated from soil from ginseng cultivation.</title>
        <authorList>
            <person name="Yoon M.H."/>
            <person name="Ten L.N."/>
            <person name="Im W.T."/>
        </authorList>
    </citation>
    <scope>NUCLEOTIDE SEQUENCE [LARGE SCALE GENOMIC DNA]</scope>
    <source>
        <strain evidence="4 5">KCTC 13059</strain>
    </source>
</reference>
<dbReference type="InterPro" id="IPR027414">
    <property type="entry name" value="GH95_N_dom"/>
</dbReference>
<dbReference type="EMBL" id="RBAH01000008">
    <property type="protein sequence ID" value="RKN84538.1"/>
    <property type="molecule type" value="Genomic_DNA"/>
</dbReference>